<keyword evidence="2" id="KW-1185">Reference proteome</keyword>
<organism evidence="1 2">
    <name type="scientific">Pseudoroseomonas ludipueritiae</name>
    <dbReference type="NCBI Taxonomy" id="198093"/>
    <lineage>
        <taxon>Bacteria</taxon>
        <taxon>Pseudomonadati</taxon>
        <taxon>Pseudomonadota</taxon>
        <taxon>Alphaproteobacteria</taxon>
        <taxon>Acetobacterales</taxon>
        <taxon>Acetobacteraceae</taxon>
        <taxon>Pseudoroseomonas</taxon>
    </lineage>
</organism>
<name>A0ABR7RA71_9PROT</name>
<sequence length="54" mass="5461">AAPAKGAFARAVARCCDAACGVHGHEHARAWAASSPAGKDQGFWGALGCSCWAF</sequence>
<reference evidence="1 2" key="1">
    <citation type="journal article" date="2009" name="Int. J. Syst. Evol. Microbiol.">
        <title>Transfer of Teichococcus ludipueritiae and Muricoccus roseus to the genus Roseomonas, as Roseomonas ludipueritiae comb. nov. and Roseomonas rosea comb. nov., respectively, and emended description of the genus Roseomonas.</title>
        <authorList>
            <person name="Sanchez-Porro C."/>
            <person name="Gallego V."/>
            <person name="Busse H.J."/>
            <person name="Kampfer P."/>
            <person name="Ventosa A."/>
        </authorList>
    </citation>
    <scope>NUCLEOTIDE SEQUENCE [LARGE SCALE GENOMIC DNA]</scope>
    <source>
        <strain evidence="1 2">DSM 14915</strain>
    </source>
</reference>
<comment type="caution">
    <text evidence="1">The sequence shown here is derived from an EMBL/GenBank/DDBJ whole genome shotgun (WGS) entry which is preliminary data.</text>
</comment>
<gene>
    <name evidence="1" type="ORF">IBL25_17105</name>
</gene>
<feature type="non-terminal residue" evidence="1">
    <location>
        <position position="1"/>
    </location>
</feature>
<evidence type="ECO:0000313" key="1">
    <source>
        <dbReference type="EMBL" id="MBC9178666.1"/>
    </source>
</evidence>
<proteinExistence type="predicted"/>
<evidence type="ECO:0000313" key="2">
    <source>
        <dbReference type="Proteomes" id="UP000603940"/>
    </source>
</evidence>
<accession>A0ABR7RA71</accession>
<protein>
    <submittedName>
        <fullName evidence="1">Uncharacterized protein</fullName>
    </submittedName>
</protein>
<dbReference type="Proteomes" id="UP000603940">
    <property type="component" value="Unassembled WGS sequence"/>
</dbReference>
<dbReference type="EMBL" id="JACTUZ010000090">
    <property type="protein sequence ID" value="MBC9178666.1"/>
    <property type="molecule type" value="Genomic_DNA"/>
</dbReference>